<dbReference type="PROSITE" id="PS51293">
    <property type="entry name" value="SANT"/>
    <property type="match status" value="1"/>
</dbReference>
<dbReference type="InterPro" id="IPR036388">
    <property type="entry name" value="WH-like_DNA-bd_sf"/>
</dbReference>
<reference evidence="13 14" key="1">
    <citation type="journal article" date="2016" name="Mol. Biol. Evol.">
        <title>Comparative Genomics of Early-Diverging Mushroom-Forming Fungi Provides Insights into the Origins of Lignocellulose Decay Capabilities.</title>
        <authorList>
            <person name="Nagy L.G."/>
            <person name="Riley R."/>
            <person name="Tritt A."/>
            <person name="Adam C."/>
            <person name="Daum C."/>
            <person name="Floudas D."/>
            <person name="Sun H."/>
            <person name="Yadav J.S."/>
            <person name="Pangilinan J."/>
            <person name="Larsson K.H."/>
            <person name="Matsuura K."/>
            <person name="Barry K."/>
            <person name="Labutti K."/>
            <person name="Kuo R."/>
            <person name="Ohm R.A."/>
            <person name="Bhattacharya S.S."/>
            <person name="Shirouzu T."/>
            <person name="Yoshinaga Y."/>
            <person name="Martin F.M."/>
            <person name="Grigoriev I.V."/>
            <person name="Hibbett D.S."/>
        </authorList>
    </citation>
    <scope>NUCLEOTIDE SEQUENCE [LARGE SCALE GENOMIC DNA]</scope>
    <source>
        <strain evidence="13 14">CBS 109695</strain>
    </source>
</reference>
<keyword evidence="3" id="KW-0863">Zinc-finger</keyword>
<dbReference type="PIRSF" id="PIRSF025024">
    <property type="entry name" value="Transcriptional_adaptor_2"/>
    <property type="match status" value="1"/>
</dbReference>
<dbReference type="InterPro" id="IPR017884">
    <property type="entry name" value="SANT_dom"/>
</dbReference>
<dbReference type="PANTHER" id="PTHR12374">
    <property type="entry name" value="TRANSCRIPTIONAL ADAPTOR 2 ADA2 -RELATED"/>
    <property type="match status" value="1"/>
</dbReference>
<gene>
    <name evidence="13" type="ORF">FIBSPDRAFT_915705</name>
</gene>
<dbReference type="GO" id="GO:0005634">
    <property type="term" value="C:nucleus"/>
    <property type="evidence" value="ECO:0007669"/>
    <property type="project" value="UniProtKB-SubCell"/>
</dbReference>
<dbReference type="OrthoDB" id="270417at2759"/>
<dbReference type="STRING" id="436010.A0A166X5S7"/>
<evidence type="ECO:0000256" key="1">
    <source>
        <dbReference type="ARBA" id="ARBA00004123"/>
    </source>
</evidence>
<dbReference type="Pfam" id="PF04433">
    <property type="entry name" value="SWIRM"/>
    <property type="match status" value="1"/>
</dbReference>
<organism evidence="13 14">
    <name type="scientific">Athelia psychrophila</name>
    <dbReference type="NCBI Taxonomy" id="1759441"/>
    <lineage>
        <taxon>Eukaryota</taxon>
        <taxon>Fungi</taxon>
        <taxon>Dikarya</taxon>
        <taxon>Basidiomycota</taxon>
        <taxon>Agaricomycotina</taxon>
        <taxon>Agaricomycetes</taxon>
        <taxon>Agaricomycetidae</taxon>
        <taxon>Atheliales</taxon>
        <taxon>Atheliaceae</taxon>
        <taxon>Athelia</taxon>
    </lineage>
</organism>
<evidence type="ECO:0000259" key="12">
    <source>
        <dbReference type="PROSITE" id="PS51293"/>
    </source>
</evidence>
<dbReference type="PANTHER" id="PTHR12374:SF20">
    <property type="entry name" value="TRANSCRIPTIONAL ADAPTER 2-ALPHA"/>
    <property type="match status" value="1"/>
</dbReference>
<feature type="domain" description="SANT" evidence="12">
    <location>
        <begin position="85"/>
        <end position="137"/>
    </location>
</feature>
<dbReference type="SUPFAM" id="SSF46689">
    <property type="entry name" value="Homeodomain-like"/>
    <property type="match status" value="2"/>
</dbReference>
<dbReference type="GO" id="GO:0006338">
    <property type="term" value="P:chromatin remodeling"/>
    <property type="evidence" value="ECO:0007669"/>
    <property type="project" value="TreeGrafter"/>
</dbReference>
<dbReference type="FunFam" id="1.10.10.60:FF:000115">
    <property type="entry name" value="Transcriptional adapter 2"/>
    <property type="match status" value="1"/>
</dbReference>
<keyword evidence="2" id="KW-0479">Metal-binding</keyword>
<evidence type="ECO:0000256" key="9">
    <source>
        <dbReference type="SAM" id="MobiDB-lite"/>
    </source>
</evidence>
<keyword evidence="14" id="KW-1185">Reference proteome</keyword>
<dbReference type="AlphaFoldDB" id="A0A166X5S7"/>
<keyword evidence="4" id="KW-0862">Zinc</keyword>
<dbReference type="InterPro" id="IPR055141">
    <property type="entry name" value="TADA2A_B-like_dom"/>
</dbReference>
<feature type="domain" description="Myb-like" evidence="10">
    <location>
        <begin position="90"/>
        <end position="133"/>
    </location>
</feature>
<keyword evidence="7 8" id="KW-0539">Nucleus</keyword>
<dbReference type="InterPro" id="IPR043145">
    <property type="entry name" value="Znf_ZZ_sf"/>
</dbReference>
<dbReference type="InterPro" id="IPR001005">
    <property type="entry name" value="SANT/Myb"/>
</dbReference>
<dbReference type="EMBL" id="KV417480">
    <property type="protein sequence ID" value="KZP34448.1"/>
    <property type="molecule type" value="Genomic_DNA"/>
</dbReference>
<dbReference type="PROSITE" id="PS50090">
    <property type="entry name" value="MYB_LIKE"/>
    <property type="match status" value="1"/>
</dbReference>
<dbReference type="Gene3D" id="1.10.10.60">
    <property type="entry name" value="Homeodomain-like"/>
    <property type="match status" value="1"/>
</dbReference>
<sequence>MTVTHRKRQHQPDEIQAVNEPGLLIHCDSCGVDLTHSIRIKCADPICESGDGVDICPACFCAGKEFDKHKRGHAYRVVELHSYPIFCEDWGADEELLLLEGLSLQGMGNWQAIAEHVGTRTKDEIEKHYNAVYVDSPDWPLPAMDKHFDIDASEFQERKRRRISAMNVAPPPPKVAPISAPGIHEIATFLPGRLEFEHEIDNEAEDLVKDLEFGACLEWGGDAIVEDDNDLEVKGRQKLIEDKKSGILFRAPSETKGSPMPMKGVVNGTKGVNGDSVKVEKSEDVTMENGTGDADAAADEITQPPPIESKESLAFKLTLMEMYAQRLEKRREGKGIVFERGLLEYKKMQAAEKKRPKEEKDIVHRLRPFARLQTAEDYEAFAADMLYESILRKKIQELQHFRRMGLTTPADIDKYESDLVKRTQAKANLSRDYSASERLSQLRAAGARSASEARRAGSLAADADSHDHEMSPKPVVSVARKPPAPLNLANSPSLHLLTPAEQTLCSQLRILPKPYLVIKETLVREYARRGGKLRRREARDLVKVDVNKTSRVWDFLVQAGFLQIGTEPQTLTVPDQT</sequence>
<dbReference type="FunFam" id="1.10.10.10:FF:000087">
    <property type="entry name" value="Transcriptional adapter 2"/>
    <property type="match status" value="1"/>
</dbReference>
<dbReference type="InterPro" id="IPR016827">
    <property type="entry name" value="Ada2/TADA2"/>
</dbReference>
<protein>
    <recommendedName>
        <fullName evidence="8">Transcriptional adapter 2</fullName>
    </recommendedName>
</protein>
<dbReference type="GO" id="GO:0070461">
    <property type="term" value="C:SAGA-type complex"/>
    <property type="evidence" value="ECO:0007669"/>
    <property type="project" value="TreeGrafter"/>
</dbReference>
<dbReference type="Pfam" id="PF22941">
    <property type="entry name" value="TADA2A-like_3rd"/>
    <property type="match status" value="2"/>
</dbReference>
<feature type="region of interest" description="Disordered" evidence="9">
    <location>
        <begin position="251"/>
        <end position="275"/>
    </location>
</feature>
<keyword evidence="5 8" id="KW-0805">Transcription regulation</keyword>
<comment type="subcellular location">
    <subcellularLocation>
        <location evidence="1 8">Nucleus</location>
    </subcellularLocation>
</comment>
<dbReference type="CDD" id="cd00167">
    <property type="entry name" value="SANT"/>
    <property type="match status" value="1"/>
</dbReference>
<evidence type="ECO:0000256" key="3">
    <source>
        <dbReference type="ARBA" id="ARBA00022771"/>
    </source>
</evidence>
<feature type="domain" description="SWIRM" evidence="11">
    <location>
        <begin position="477"/>
        <end position="573"/>
    </location>
</feature>
<dbReference type="Pfam" id="PF00249">
    <property type="entry name" value="Myb_DNA-binding"/>
    <property type="match status" value="1"/>
</dbReference>
<dbReference type="SMART" id="SM00717">
    <property type="entry name" value="SANT"/>
    <property type="match status" value="1"/>
</dbReference>
<proteinExistence type="predicted"/>
<feature type="compositionally biased region" description="Low complexity" evidence="9">
    <location>
        <begin position="444"/>
        <end position="461"/>
    </location>
</feature>
<dbReference type="InterPro" id="IPR009057">
    <property type="entry name" value="Homeodomain-like_sf"/>
</dbReference>
<dbReference type="PROSITE" id="PS50934">
    <property type="entry name" value="SWIRM"/>
    <property type="match status" value="1"/>
</dbReference>
<dbReference type="Pfam" id="PF25299">
    <property type="entry name" value="ZZ_ADA2"/>
    <property type="match status" value="1"/>
</dbReference>
<evidence type="ECO:0000256" key="2">
    <source>
        <dbReference type="ARBA" id="ARBA00022723"/>
    </source>
</evidence>
<dbReference type="GO" id="GO:0008270">
    <property type="term" value="F:zinc ion binding"/>
    <property type="evidence" value="ECO:0007669"/>
    <property type="project" value="UniProtKB-KW"/>
</dbReference>
<dbReference type="GO" id="GO:0003682">
    <property type="term" value="F:chromatin binding"/>
    <property type="evidence" value="ECO:0007669"/>
    <property type="project" value="TreeGrafter"/>
</dbReference>
<dbReference type="InterPro" id="IPR041983">
    <property type="entry name" value="ADA2-like_ZZ"/>
</dbReference>
<feature type="region of interest" description="Disordered" evidence="9">
    <location>
        <begin position="444"/>
        <end position="479"/>
    </location>
</feature>
<evidence type="ECO:0000256" key="8">
    <source>
        <dbReference type="PIRNR" id="PIRNR025024"/>
    </source>
</evidence>
<dbReference type="InterPro" id="IPR000433">
    <property type="entry name" value="Znf_ZZ"/>
</dbReference>
<name>A0A166X5S7_9AGAM</name>
<evidence type="ECO:0000259" key="10">
    <source>
        <dbReference type="PROSITE" id="PS50090"/>
    </source>
</evidence>
<evidence type="ECO:0000313" key="14">
    <source>
        <dbReference type="Proteomes" id="UP000076532"/>
    </source>
</evidence>
<evidence type="ECO:0000256" key="7">
    <source>
        <dbReference type="ARBA" id="ARBA00023242"/>
    </source>
</evidence>
<evidence type="ECO:0000256" key="4">
    <source>
        <dbReference type="ARBA" id="ARBA00022833"/>
    </source>
</evidence>
<evidence type="ECO:0000256" key="6">
    <source>
        <dbReference type="ARBA" id="ARBA00023163"/>
    </source>
</evidence>
<dbReference type="GO" id="GO:0006357">
    <property type="term" value="P:regulation of transcription by RNA polymerase II"/>
    <property type="evidence" value="ECO:0007669"/>
    <property type="project" value="InterPro"/>
</dbReference>
<dbReference type="Gene3D" id="3.30.60.90">
    <property type="match status" value="1"/>
</dbReference>
<evidence type="ECO:0000259" key="11">
    <source>
        <dbReference type="PROSITE" id="PS50934"/>
    </source>
</evidence>
<keyword evidence="6 8" id="KW-0804">Transcription</keyword>
<dbReference type="InterPro" id="IPR007526">
    <property type="entry name" value="SWIRM"/>
</dbReference>
<feature type="compositionally biased region" description="Low complexity" evidence="9">
    <location>
        <begin position="263"/>
        <end position="274"/>
    </location>
</feature>
<evidence type="ECO:0000313" key="13">
    <source>
        <dbReference type="EMBL" id="KZP34448.1"/>
    </source>
</evidence>
<dbReference type="Proteomes" id="UP000076532">
    <property type="component" value="Unassembled WGS sequence"/>
</dbReference>
<dbReference type="GO" id="GO:0003713">
    <property type="term" value="F:transcription coactivator activity"/>
    <property type="evidence" value="ECO:0007669"/>
    <property type="project" value="InterPro"/>
</dbReference>
<dbReference type="CDD" id="cd02335">
    <property type="entry name" value="ZZ_ADA2"/>
    <property type="match status" value="1"/>
</dbReference>
<dbReference type="SUPFAM" id="SSF57850">
    <property type="entry name" value="RING/U-box"/>
    <property type="match status" value="1"/>
</dbReference>
<accession>A0A166X5S7</accession>
<dbReference type="Gene3D" id="1.10.10.10">
    <property type="entry name" value="Winged helix-like DNA-binding domain superfamily/Winged helix DNA-binding domain"/>
    <property type="match status" value="1"/>
</dbReference>
<evidence type="ECO:0000256" key="5">
    <source>
        <dbReference type="ARBA" id="ARBA00023015"/>
    </source>
</evidence>